<proteinExistence type="predicted"/>
<dbReference type="PRINTS" id="PR00929">
    <property type="entry name" value="ATHOOK"/>
</dbReference>
<dbReference type="InterPro" id="IPR017956">
    <property type="entry name" value="AT_hook_DNA-bd_motif"/>
</dbReference>
<evidence type="ECO:0000256" key="1">
    <source>
        <dbReference type="SAM" id="MobiDB-lite"/>
    </source>
</evidence>
<feature type="region of interest" description="Disordered" evidence="1">
    <location>
        <begin position="22"/>
        <end position="47"/>
    </location>
</feature>
<dbReference type="Proteomes" id="UP001301769">
    <property type="component" value="Unassembled WGS sequence"/>
</dbReference>
<reference evidence="2" key="1">
    <citation type="journal article" date="2023" name="Mol. Phylogenet. Evol.">
        <title>Genome-scale phylogeny and comparative genomics of the fungal order Sordariales.</title>
        <authorList>
            <person name="Hensen N."/>
            <person name="Bonometti L."/>
            <person name="Westerberg I."/>
            <person name="Brannstrom I.O."/>
            <person name="Guillou S."/>
            <person name="Cros-Aarteil S."/>
            <person name="Calhoun S."/>
            <person name="Haridas S."/>
            <person name="Kuo A."/>
            <person name="Mondo S."/>
            <person name="Pangilinan J."/>
            <person name="Riley R."/>
            <person name="LaButti K."/>
            <person name="Andreopoulos B."/>
            <person name="Lipzen A."/>
            <person name="Chen C."/>
            <person name="Yan M."/>
            <person name="Daum C."/>
            <person name="Ng V."/>
            <person name="Clum A."/>
            <person name="Steindorff A."/>
            <person name="Ohm R.A."/>
            <person name="Martin F."/>
            <person name="Silar P."/>
            <person name="Natvig D.O."/>
            <person name="Lalanne C."/>
            <person name="Gautier V."/>
            <person name="Ament-Velasquez S.L."/>
            <person name="Kruys A."/>
            <person name="Hutchinson M.I."/>
            <person name="Powell A.J."/>
            <person name="Barry K."/>
            <person name="Miller A.N."/>
            <person name="Grigoriev I.V."/>
            <person name="Debuchy R."/>
            <person name="Gladieux P."/>
            <person name="Hiltunen Thoren M."/>
            <person name="Johannesson H."/>
        </authorList>
    </citation>
    <scope>NUCLEOTIDE SEQUENCE</scope>
    <source>
        <strain evidence="2">PSN293</strain>
    </source>
</reference>
<evidence type="ECO:0000313" key="2">
    <source>
        <dbReference type="EMBL" id="KAK4205891.1"/>
    </source>
</evidence>
<sequence length="198" mass="22127">MSATNSTGADISRHIFTPGDTTVVHSWTHPSQSTQEGDPIVGVCNSDSDIPVPRAELELPREWWLNETKIEDPDRDPYKLTHGGYNLKDPSWWDDYEPGDLDRLALPRVEELFDFLRQQLKASGDARAGETLAPPSGPTGEGPTRRCGRPSLNSTHRKPKYAPTGRPRGRPPLDPAHRKPKYAPTGRPRGRPPLTRRK</sequence>
<evidence type="ECO:0000313" key="3">
    <source>
        <dbReference type="Proteomes" id="UP001301769"/>
    </source>
</evidence>
<comment type="caution">
    <text evidence="2">The sequence shown here is derived from an EMBL/GenBank/DDBJ whole genome shotgun (WGS) entry which is preliminary data.</text>
</comment>
<dbReference type="EMBL" id="MU858676">
    <property type="protein sequence ID" value="KAK4205891.1"/>
    <property type="molecule type" value="Genomic_DNA"/>
</dbReference>
<feature type="compositionally biased region" description="Polar residues" evidence="1">
    <location>
        <begin position="22"/>
        <end position="36"/>
    </location>
</feature>
<feature type="region of interest" description="Disordered" evidence="1">
    <location>
        <begin position="123"/>
        <end position="198"/>
    </location>
</feature>
<gene>
    <name evidence="2" type="ORF">QBC37DRAFT_381655</name>
</gene>
<accession>A0AAN6XUD2</accession>
<protein>
    <submittedName>
        <fullName evidence="2">Uncharacterized protein</fullName>
    </submittedName>
</protein>
<reference evidence="2" key="2">
    <citation type="submission" date="2023-05" db="EMBL/GenBank/DDBJ databases">
        <authorList>
            <consortium name="Lawrence Berkeley National Laboratory"/>
            <person name="Steindorff A."/>
            <person name="Hensen N."/>
            <person name="Bonometti L."/>
            <person name="Westerberg I."/>
            <person name="Brannstrom I.O."/>
            <person name="Guillou S."/>
            <person name="Cros-Aarteil S."/>
            <person name="Calhoun S."/>
            <person name="Haridas S."/>
            <person name="Kuo A."/>
            <person name="Mondo S."/>
            <person name="Pangilinan J."/>
            <person name="Riley R."/>
            <person name="Labutti K."/>
            <person name="Andreopoulos B."/>
            <person name="Lipzen A."/>
            <person name="Chen C."/>
            <person name="Yanf M."/>
            <person name="Daum C."/>
            <person name="Ng V."/>
            <person name="Clum A."/>
            <person name="Ohm R."/>
            <person name="Martin F."/>
            <person name="Silar P."/>
            <person name="Natvig D."/>
            <person name="Lalanne C."/>
            <person name="Gautier V."/>
            <person name="Ament-Velasquez S.L."/>
            <person name="Kruys A."/>
            <person name="Hutchinson M.I."/>
            <person name="Powell A.J."/>
            <person name="Barry K."/>
            <person name="Miller A.N."/>
            <person name="Grigoriev I.V."/>
            <person name="Debuchy R."/>
            <person name="Gladieux P."/>
            <person name="Thoren M.H."/>
            <person name="Johannesson H."/>
        </authorList>
    </citation>
    <scope>NUCLEOTIDE SEQUENCE</scope>
    <source>
        <strain evidence="2">PSN293</strain>
    </source>
</reference>
<dbReference type="GO" id="GO:0003677">
    <property type="term" value="F:DNA binding"/>
    <property type="evidence" value="ECO:0007669"/>
    <property type="project" value="InterPro"/>
</dbReference>
<feature type="compositionally biased region" description="Basic residues" evidence="1">
    <location>
        <begin position="188"/>
        <end position="198"/>
    </location>
</feature>
<organism evidence="2 3">
    <name type="scientific">Rhypophila decipiens</name>
    <dbReference type="NCBI Taxonomy" id="261697"/>
    <lineage>
        <taxon>Eukaryota</taxon>
        <taxon>Fungi</taxon>
        <taxon>Dikarya</taxon>
        <taxon>Ascomycota</taxon>
        <taxon>Pezizomycotina</taxon>
        <taxon>Sordariomycetes</taxon>
        <taxon>Sordariomycetidae</taxon>
        <taxon>Sordariales</taxon>
        <taxon>Naviculisporaceae</taxon>
        <taxon>Rhypophila</taxon>
    </lineage>
</organism>
<name>A0AAN6XUD2_9PEZI</name>
<dbReference type="AlphaFoldDB" id="A0AAN6XUD2"/>
<keyword evidence="3" id="KW-1185">Reference proteome</keyword>